<dbReference type="PANTHER" id="PTHR47053:SF3">
    <property type="entry name" value="GAMMA-D-GLUTAMYL-L-LYSINE DIPEPTIDYL-PEPTIDASE"/>
    <property type="match status" value="1"/>
</dbReference>
<feature type="region of interest" description="Disordered" evidence="5">
    <location>
        <begin position="51"/>
        <end position="79"/>
    </location>
</feature>
<sequence length="332" mass="35276">MSRRPLLRVLVVGALAALSVGLTVPAAQATPAEQDGEQVFVGVTVATVWTSPDSPRPGDRAALAAPADPAGWLTSMSPGDRRELTTASRTQTQALYGDPVLVLERRPGWARVVVPGQPSAKDDRGYPGWIPDAQLTRADEFRGLTSVLPAATVDGVATTWLYSDETRTDRLREISAGTRLPVRAGGGETVQLALPDGGQAWADARHVRIGDPEPPGGADLVRTAELFLDRPYLWGGRSGFAPDCSGLTGLVHQLHGIDLGRDAADQARGGRDVPRDALQPGDLLFWGDPATHVAIYAGDGTMIEALDAATPVHRTPVRDDWTSARRYLPDPA</sequence>
<comment type="caution">
    <text evidence="8">The sequence shown here is derived from an EMBL/GenBank/DDBJ whole genome shotgun (WGS) entry which is preliminary data.</text>
</comment>
<gene>
    <name evidence="8" type="ORF">WIS52_18455</name>
</gene>
<keyword evidence="3" id="KW-0378">Hydrolase</keyword>
<dbReference type="RefSeq" id="WP_349299521.1">
    <property type="nucleotide sequence ID" value="NZ_JBEDNQ010000007.1"/>
</dbReference>
<dbReference type="InterPro" id="IPR041382">
    <property type="entry name" value="SH3_16"/>
</dbReference>
<dbReference type="Gene3D" id="3.90.1720.10">
    <property type="entry name" value="endopeptidase domain like (from Nostoc punctiforme)"/>
    <property type="match status" value="1"/>
</dbReference>
<evidence type="ECO:0000313" key="9">
    <source>
        <dbReference type="Proteomes" id="UP001494902"/>
    </source>
</evidence>
<evidence type="ECO:0000256" key="2">
    <source>
        <dbReference type="ARBA" id="ARBA00022670"/>
    </source>
</evidence>
<feature type="signal peptide" evidence="6">
    <location>
        <begin position="1"/>
        <end position="29"/>
    </location>
</feature>
<dbReference type="InterPro" id="IPR006311">
    <property type="entry name" value="TAT_signal"/>
</dbReference>
<keyword evidence="2" id="KW-0645">Protease</keyword>
<proteinExistence type="inferred from homology"/>
<keyword evidence="9" id="KW-1185">Reference proteome</keyword>
<name>A0ABV1KDC8_9PSEU</name>
<keyword evidence="4" id="KW-0788">Thiol protease</keyword>
<dbReference type="InterPro" id="IPR038765">
    <property type="entry name" value="Papain-like_cys_pep_sf"/>
</dbReference>
<dbReference type="Pfam" id="PF00877">
    <property type="entry name" value="NLPC_P60"/>
    <property type="match status" value="1"/>
</dbReference>
<dbReference type="Pfam" id="PF18348">
    <property type="entry name" value="SH3_16"/>
    <property type="match status" value="1"/>
</dbReference>
<evidence type="ECO:0000256" key="4">
    <source>
        <dbReference type="ARBA" id="ARBA00022807"/>
    </source>
</evidence>
<organism evidence="8 9">
    <name type="scientific">Pseudonocardia nematodicida</name>
    <dbReference type="NCBI Taxonomy" id="1206997"/>
    <lineage>
        <taxon>Bacteria</taxon>
        <taxon>Bacillati</taxon>
        <taxon>Actinomycetota</taxon>
        <taxon>Actinomycetes</taxon>
        <taxon>Pseudonocardiales</taxon>
        <taxon>Pseudonocardiaceae</taxon>
        <taxon>Pseudonocardia</taxon>
    </lineage>
</organism>
<dbReference type="PANTHER" id="PTHR47053">
    <property type="entry name" value="MUREIN DD-ENDOPEPTIDASE MEPH-RELATED"/>
    <property type="match status" value="1"/>
</dbReference>
<dbReference type="EMBL" id="JBEDNQ010000007">
    <property type="protein sequence ID" value="MEQ3552460.1"/>
    <property type="molecule type" value="Genomic_DNA"/>
</dbReference>
<feature type="chain" id="PRO_5045453548" evidence="6">
    <location>
        <begin position="30"/>
        <end position="332"/>
    </location>
</feature>
<dbReference type="PROSITE" id="PS51935">
    <property type="entry name" value="NLPC_P60"/>
    <property type="match status" value="1"/>
</dbReference>
<evidence type="ECO:0000256" key="5">
    <source>
        <dbReference type="SAM" id="MobiDB-lite"/>
    </source>
</evidence>
<protein>
    <submittedName>
        <fullName evidence="8">NlpC/P60 family protein</fullName>
    </submittedName>
</protein>
<dbReference type="Gene3D" id="2.30.30.40">
    <property type="entry name" value="SH3 Domains"/>
    <property type="match status" value="2"/>
</dbReference>
<evidence type="ECO:0000256" key="6">
    <source>
        <dbReference type="SAM" id="SignalP"/>
    </source>
</evidence>
<dbReference type="PROSITE" id="PS51318">
    <property type="entry name" value="TAT"/>
    <property type="match status" value="1"/>
</dbReference>
<evidence type="ECO:0000259" key="7">
    <source>
        <dbReference type="PROSITE" id="PS51935"/>
    </source>
</evidence>
<comment type="similarity">
    <text evidence="1">Belongs to the peptidase C40 family.</text>
</comment>
<feature type="compositionally biased region" description="Low complexity" evidence="5">
    <location>
        <begin position="60"/>
        <end position="71"/>
    </location>
</feature>
<dbReference type="InterPro" id="IPR000064">
    <property type="entry name" value="NLP_P60_dom"/>
</dbReference>
<dbReference type="Pfam" id="PF23795">
    <property type="entry name" value="SH3_YKFC_2nd"/>
    <property type="match status" value="1"/>
</dbReference>
<reference evidence="8 9" key="1">
    <citation type="submission" date="2024-03" db="EMBL/GenBank/DDBJ databases">
        <title>Draft genome sequence of Pseudonocardia nematodicida JCM 31783.</title>
        <authorList>
            <person name="Butdee W."/>
            <person name="Duangmal K."/>
        </authorList>
    </citation>
    <scope>NUCLEOTIDE SEQUENCE [LARGE SCALE GENOMIC DNA]</scope>
    <source>
        <strain evidence="8 9">JCM 31783</strain>
    </source>
</reference>
<feature type="domain" description="NlpC/P60" evidence="7">
    <location>
        <begin position="214"/>
        <end position="332"/>
    </location>
</feature>
<dbReference type="InterPro" id="IPR057812">
    <property type="entry name" value="SH3_YKFC_2nd"/>
</dbReference>
<accession>A0ABV1KDC8</accession>
<dbReference type="Proteomes" id="UP001494902">
    <property type="component" value="Unassembled WGS sequence"/>
</dbReference>
<dbReference type="InterPro" id="IPR051202">
    <property type="entry name" value="Peptidase_C40"/>
</dbReference>
<dbReference type="SUPFAM" id="SSF54001">
    <property type="entry name" value="Cysteine proteinases"/>
    <property type="match status" value="1"/>
</dbReference>
<evidence type="ECO:0000256" key="1">
    <source>
        <dbReference type="ARBA" id="ARBA00007074"/>
    </source>
</evidence>
<evidence type="ECO:0000256" key="3">
    <source>
        <dbReference type="ARBA" id="ARBA00022801"/>
    </source>
</evidence>
<keyword evidence="6" id="KW-0732">Signal</keyword>
<evidence type="ECO:0000313" key="8">
    <source>
        <dbReference type="EMBL" id="MEQ3552460.1"/>
    </source>
</evidence>